<accession>A0A3E3DUW1</accession>
<protein>
    <recommendedName>
        <fullName evidence="6">Large ribosomal subunit protein uL23</fullName>
    </recommendedName>
</protein>
<evidence type="ECO:0000256" key="3">
    <source>
        <dbReference type="ARBA" id="ARBA00022884"/>
    </source>
</evidence>
<dbReference type="NCBIfam" id="NF004359">
    <property type="entry name" value="PRK05738.1-3"/>
    <property type="match status" value="1"/>
</dbReference>
<proteinExistence type="inferred from homology"/>
<keyword evidence="3 6" id="KW-0694">RNA-binding</keyword>
<dbReference type="PANTHER" id="PTHR11620">
    <property type="entry name" value="60S RIBOSOMAL PROTEIN L23A"/>
    <property type="match status" value="1"/>
</dbReference>
<dbReference type="HAMAP" id="MF_01369_B">
    <property type="entry name" value="Ribosomal_uL23_B"/>
    <property type="match status" value="1"/>
</dbReference>
<dbReference type="InterPro" id="IPR001014">
    <property type="entry name" value="Ribosomal_uL23_CS"/>
</dbReference>
<name>A0A3E3DUW1_9FIRM</name>
<dbReference type="NCBIfam" id="NF004363">
    <property type="entry name" value="PRK05738.2-4"/>
    <property type="match status" value="1"/>
</dbReference>
<dbReference type="InterPro" id="IPR012678">
    <property type="entry name" value="Ribosomal_uL23/eL15/eS24_sf"/>
</dbReference>
<sequence length="95" mass="11124">MNPHDIIIKPIVTEQSMFDAENKKYTFKVMKNANKYQIKDAVEEIFDVTVKQVNVMNMNGKLKRMGRTQGRRANWKKAIVTLTEASKEIKFFENI</sequence>
<dbReference type="PROSITE" id="PS00050">
    <property type="entry name" value="RIBOSOMAL_L23"/>
    <property type="match status" value="1"/>
</dbReference>
<organism evidence="8 9">
    <name type="scientific">Anaerofustis stercorihominis</name>
    <dbReference type="NCBI Taxonomy" id="214853"/>
    <lineage>
        <taxon>Bacteria</taxon>
        <taxon>Bacillati</taxon>
        <taxon>Bacillota</taxon>
        <taxon>Clostridia</taxon>
        <taxon>Eubacteriales</taxon>
        <taxon>Eubacteriaceae</taxon>
        <taxon>Anaerofustis</taxon>
    </lineage>
</organism>
<keyword evidence="4 6" id="KW-0689">Ribosomal protein</keyword>
<dbReference type="Proteomes" id="UP000261212">
    <property type="component" value="Unassembled WGS sequence"/>
</dbReference>
<evidence type="ECO:0000313" key="8">
    <source>
        <dbReference type="EMBL" id="RGD73074.1"/>
    </source>
</evidence>
<comment type="function">
    <text evidence="6">One of the early assembly proteins it binds 23S rRNA. One of the proteins that surrounds the polypeptide exit tunnel on the outside of the ribosome. Forms the main docking site for trigger factor binding to the ribosome.</text>
</comment>
<evidence type="ECO:0000256" key="5">
    <source>
        <dbReference type="ARBA" id="ARBA00023274"/>
    </source>
</evidence>
<dbReference type="Pfam" id="PF00276">
    <property type="entry name" value="Ribosomal_L23"/>
    <property type="match status" value="1"/>
</dbReference>
<reference evidence="8 9" key="1">
    <citation type="submission" date="2018-08" db="EMBL/GenBank/DDBJ databases">
        <title>A genome reference for cultivated species of the human gut microbiota.</title>
        <authorList>
            <person name="Zou Y."/>
            <person name="Xue W."/>
            <person name="Luo G."/>
        </authorList>
    </citation>
    <scope>NUCLEOTIDE SEQUENCE [LARGE SCALE GENOMIC DNA]</scope>
    <source>
        <strain evidence="8 9">AM25-6</strain>
    </source>
</reference>
<keyword evidence="2 6" id="KW-0699">rRNA-binding</keyword>
<dbReference type="SUPFAM" id="SSF54189">
    <property type="entry name" value="Ribosomal proteins S24e, L23 and L15e"/>
    <property type="match status" value="1"/>
</dbReference>
<dbReference type="GO" id="GO:1990904">
    <property type="term" value="C:ribonucleoprotein complex"/>
    <property type="evidence" value="ECO:0007669"/>
    <property type="project" value="UniProtKB-KW"/>
</dbReference>
<keyword evidence="5 6" id="KW-0687">Ribonucleoprotein</keyword>
<dbReference type="Gene3D" id="3.30.70.330">
    <property type="match status" value="1"/>
</dbReference>
<dbReference type="FunFam" id="3.30.70.330:FF:000001">
    <property type="entry name" value="50S ribosomal protein L23"/>
    <property type="match status" value="1"/>
</dbReference>
<dbReference type="InterPro" id="IPR013025">
    <property type="entry name" value="Ribosomal_uL23-like"/>
</dbReference>
<dbReference type="RefSeq" id="WP_007050805.1">
    <property type="nucleotide sequence ID" value="NZ_CABKNJ010000001.1"/>
</dbReference>
<dbReference type="EMBL" id="QUSM01000008">
    <property type="protein sequence ID" value="RGD73074.1"/>
    <property type="molecule type" value="Genomic_DNA"/>
</dbReference>
<gene>
    <name evidence="6" type="primary">rplW</name>
    <name evidence="8" type="ORF">DW687_11480</name>
</gene>
<dbReference type="GeneID" id="98001081"/>
<evidence type="ECO:0000256" key="1">
    <source>
        <dbReference type="ARBA" id="ARBA00006700"/>
    </source>
</evidence>
<evidence type="ECO:0000256" key="7">
    <source>
        <dbReference type="RuleBase" id="RU003934"/>
    </source>
</evidence>
<dbReference type="InterPro" id="IPR012677">
    <property type="entry name" value="Nucleotide-bd_a/b_plait_sf"/>
</dbReference>
<comment type="similarity">
    <text evidence="1 6 7">Belongs to the universal ribosomal protein uL23 family.</text>
</comment>
<dbReference type="GO" id="GO:0019843">
    <property type="term" value="F:rRNA binding"/>
    <property type="evidence" value="ECO:0007669"/>
    <property type="project" value="UniProtKB-UniRule"/>
</dbReference>
<evidence type="ECO:0000256" key="4">
    <source>
        <dbReference type="ARBA" id="ARBA00022980"/>
    </source>
</evidence>
<dbReference type="AlphaFoldDB" id="A0A3E3DUW1"/>
<comment type="caution">
    <text evidence="8">The sequence shown here is derived from an EMBL/GenBank/DDBJ whole genome shotgun (WGS) entry which is preliminary data.</text>
</comment>
<dbReference type="GO" id="GO:0003735">
    <property type="term" value="F:structural constituent of ribosome"/>
    <property type="evidence" value="ECO:0007669"/>
    <property type="project" value="InterPro"/>
</dbReference>
<dbReference type="GO" id="GO:0005840">
    <property type="term" value="C:ribosome"/>
    <property type="evidence" value="ECO:0007669"/>
    <property type="project" value="UniProtKB-KW"/>
</dbReference>
<comment type="subunit">
    <text evidence="6">Part of the 50S ribosomal subunit. Contacts protein L29, and trigger factor when it is bound to the ribosome.</text>
</comment>
<dbReference type="GO" id="GO:0006412">
    <property type="term" value="P:translation"/>
    <property type="evidence" value="ECO:0007669"/>
    <property type="project" value="UniProtKB-UniRule"/>
</dbReference>
<evidence type="ECO:0000256" key="6">
    <source>
        <dbReference type="HAMAP-Rule" id="MF_01369"/>
    </source>
</evidence>
<evidence type="ECO:0000256" key="2">
    <source>
        <dbReference type="ARBA" id="ARBA00022730"/>
    </source>
</evidence>
<evidence type="ECO:0000313" key="9">
    <source>
        <dbReference type="Proteomes" id="UP000261212"/>
    </source>
</evidence>